<comment type="caution">
    <text evidence="9">The sequence shown here is derived from an EMBL/GenBank/DDBJ whole genome shotgun (WGS) entry which is preliminary data.</text>
</comment>
<reference evidence="9 10" key="1">
    <citation type="journal article" date="2018" name="Sci. Rep.">
        <title>Comparative analysis of the Pocillopora damicornis genome highlights role of immune system in coral evolution.</title>
        <authorList>
            <person name="Cunning R."/>
            <person name="Bay R.A."/>
            <person name="Gillette P."/>
            <person name="Baker A.C."/>
            <person name="Traylor-Knowles N."/>
        </authorList>
    </citation>
    <scope>NUCLEOTIDE SEQUENCE [LARGE SCALE GENOMIC DNA]</scope>
    <source>
        <strain evidence="9">RSMAS</strain>
        <tissue evidence="9">Whole animal</tissue>
    </source>
</reference>
<accession>A0A3M6TEA1</accession>
<feature type="region of interest" description="Disordered" evidence="8">
    <location>
        <begin position="1"/>
        <end position="90"/>
    </location>
</feature>
<keyword evidence="4 7" id="KW-0747">Spliceosome</keyword>
<dbReference type="STRING" id="46731.A0A3M6TEA1"/>
<evidence type="ECO:0000256" key="7">
    <source>
        <dbReference type="RuleBase" id="RU367148"/>
    </source>
</evidence>
<evidence type="ECO:0000256" key="8">
    <source>
        <dbReference type="SAM" id="MobiDB-lite"/>
    </source>
</evidence>
<dbReference type="GO" id="GO:0000398">
    <property type="term" value="P:mRNA splicing, via spliceosome"/>
    <property type="evidence" value="ECO:0007669"/>
    <property type="project" value="UniProtKB-UniRule"/>
</dbReference>
<evidence type="ECO:0000256" key="2">
    <source>
        <dbReference type="ARBA" id="ARBA00010028"/>
    </source>
</evidence>
<dbReference type="EMBL" id="RCHS01003789">
    <property type="protein sequence ID" value="RMX39710.1"/>
    <property type="molecule type" value="Genomic_DNA"/>
</dbReference>
<evidence type="ECO:0000313" key="10">
    <source>
        <dbReference type="Proteomes" id="UP000275408"/>
    </source>
</evidence>
<evidence type="ECO:0000256" key="1">
    <source>
        <dbReference type="ARBA" id="ARBA00004123"/>
    </source>
</evidence>
<evidence type="ECO:0000256" key="4">
    <source>
        <dbReference type="ARBA" id="ARBA00022728"/>
    </source>
</evidence>
<comment type="subunit">
    <text evidence="7">May be part of a spliceosome complex.</text>
</comment>
<keyword evidence="6 7" id="KW-0539">Nucleus</keyword>
<dbReference type="Pfam" id="PF08231">
    <property type="entry name" value="SYF2"/>
    <property type="match status" value="1"/>
</dbReference>
<evidence type="ECO:0000256" key="3">
    <source>
        <dbReference type="ARBA" id="ARBA00022664"/>
    </source>
</evidence>
<comment type="function">
    <text evidence="7">Involved in pre-mRNA splicing.</text>
</comment>
<keyword evidence="3 7" id="KW-0507">mRNA processing</keyword>
<dbReference type="PANTHER" id="PTHR13264">
    <property type="entry name" value="GCIP-INTERACTING PROTEIN P29"/>
    <property type="match status" value="1"/>
</dbReference>
<feature type="compositionally biased region" description="Polar residues" evidence="8">
    <location>
        <begin position="21"/>
        <end position="30"/>
    </location>
</feature>
<evidence type="ECO:0000256" key="5">
    <source>
        <dbReference type="ARBA" id="ARBA00023187"/>
    </source>
</evidence>
<comment type="similarity">
    <text evidence="2 7">Belongs to the SYF2 family.</text>
</comment>
<feature type="compositionally biased region" description="Basic and acidic residues" evidence="8">
    <location>
        <begin position="59"/>
        <end position="83"/>
    </location>
</feature>
<evidence type="ECO:0000313" key="9">
    <source>
        <dbReference type="EMBL" id="RMX39710.1"/>
    </source>
</evidence>
<dbReference type="PANTHER" id="PTHR13264:SF5">
    <property type="entry name" value="PRE-MRNA-SPLICING FACTOR SYF2"/>
    <property type="match status" value="1"/>
</dbReference>
<dbReference type="GO" id="GO:0071013">
    <property type="term" value="C:catalytic step 2 spliceosome"/>
    <property type="evidence" value="ECO:0007669"/>
    <property type="project" value="TreeGrafter"/>
</dbReference>
<comment type="subcellular location">
    <subcellularLocation>
        <location evidence="1 7">Nucleus</location>
    </subcellularLocation>
</comment>
<dbReference type="GO" id="GO:0000974">
    <property type="term" value="C:Prp19 complex"/>
    <property type="evidence" value="ECO:0007669"/>
    <property type="project" value="TreeGrafter"/>
</dbReference>
<keyword evidence="5 7" id="KW-0508">mRNA splicing</keyword>
<evidence type="ECO:0000256" key="6">
    <source>
        <dbReference type="ARBA" id="ARBA00023242"/>
    </source>
</evidence>
<dbReference type="GO" id="GO:0071014">
    <property type="term" value="C:post-mRNA release spliceosomal complex"/>
    <property type="evidence" value="ECO:0007669"/>
    <property type="project" value="TreeGrafter"/>
</dbReference>
<proteinExistence type="inferred from homology"/>
<dbReference type="InterPro" id="IPR013260">
    <property type="entry name" value="mRNA_splic_SYF2"/>
</dbReference>
<gene>
    <name evidence="9" type="ORF">pdam_00008064</name>
</gene>
<dbReference type="AlphaFoldDB" id="A0A3M6TEA1"/>
<sequence length="281" mass="32679">MASQVVVESEGSKSTAMEGETSASKSSVLDENNELEAGPSSSSSSTSAADKRAERMKRLRELHLRRNEARKLNHQEVAEEDRRKKLPKNWEAVQRRVEWENKEEEAKKEADSRGEDYDRVKLLEISAEDADRFERKRKKKNPDQGFSDFAAAQYRQYQRLTKQMKPSNEDYKKEVEQNVVLIKLMKYMLVKEVGEAMFPTVDDVSYGGQGKVPKAAVDRMVADLEKQIDKREKYSRRRAHLDEEDIDYINERNMKFNKKLARFYDPFTAEIKQNLERGTAI</sequence>
<organism evidence="9 10">
    <name type="scientific">Pocillopora damicornis</name>
    <name type="common">Cauliflower coral</name>
    <name type="synonym">Millepora damicornis</name>
    <dbReference type="NCBI Taxonomy" id="46731"/>
    <lineage>
        <taxon>Eukaryota</taxon>
        <taxon>Metazoa</taxon>
        <taxon>Cnidaria</taxon>
        <taxon>Anthozoa</taxon>
        <taxon>Hexacorallia</taxon>
        <taxon>Scleractinia</taxon>
        <taxon>Astrocoeniina</taxon>
        <taxon>Pocilloporidae</taxon>
        <taxon>Pocillopora</taxon>
    </lineage>
</organism>
<dbReference type="Proteomes" id="UP000275408">
    <property type="component" value="Unassembled WGS sequence"/>
</dbReference>
<keyword evidence="10" id="KW-1185">Reference proteome</keyword>
<name>A0A3M6TEA1_POCDA</name>
<protein>
    <recommendedName>
        <fullName evidence="7">Pre-mRNA-splicing factor SYF2</fullName>
    </recommendedName>
</protein>
<dbReference type="OrthoDB" id="199717at2759"/>